<protein>
    <recommendedName>
        <fullName evidence="2">undecaprenyl-diphosphate phosphatase</fullName>
        <ecNumber evidence="2">3.6.1.27</ecNumber>
    </recommendedName>
    <alternativeName>
        <fullName evidence="8">Undecaprenyl pyrophosphate phosphatase</fullName>
    </alternativeName>
</protein>
<dbReference type="SMART" id="SM00014">
    <property type="entry name" value="acidPPc"/>
    <property type="match status" value="1"/>
</dbReference>
<dbReference type="Gene3D" id="1.20.144.10">
    <property type="entry name" value="Phosphatidic acid phosphatase type 2/haloperoxidase"/>
    <property type="match status" value="1"/>
</dbReference>
<sequence length="172" mass="18919">MWQQLDEWDRECFLWLNKAGNHPGAQWWARNLSRSGDGAGYALFACIAAGYDGAQGMLLLAVLLLAYAIELPLYWLLKTRLRRQRPCQALVGCQALVNPHDRFSLPSGHSAAAFLFATLLAWYLPILAPWCFVWASGVAWGRVVLGVHYPGDVVAGASLGTCAALVSMSWLI</sequence>
<evidence type="ECO:0000256" key="8">
    <source>
        <dbReference type="ARBA" id="ARBA00032707"/>
    </source>
</evidence>
<dbReference type="GO" id="GO:0005886">
    <property type="term" value="C:plasma membrane"/>
    <property type="evidence" value="ECO:0007669"/>
    <property type="project" value="UniProtKB-SubCell"/>
</dbReference>
<dbReference type="GO" id="GO:0050380">
    <property type="term" value="F:undecaprenyl-diphosphatase activity"/>
    <property type="evidence" value="ECO:0007669"/>
    <property type="project" value="UniProtKB-EC"/>
</dbReference>
<dbReference type="Proteomes" id="UP000199527">
    <property type="component" value="Unassembled WGS sequence"/>
</dbReference>
<evidence type="ECO:0000313" key="13">
    <source>
        <dbReference type="Proteomes" id="UP000199527"/>
    </source>
</evidence>
<dbReference type="OrthoDB" id="9780507at2"/>
<dbReference type="RefSeq" id="WP_090360626.1">
    <property type="nucleotide sequence ID" value="NZ_FNEM01000001.1"/>
</dbReference>
<comment type="catalytic activity">
    <reaction evidence="9">
        <text>di-trans,octa-cis-undecaprenyl diphosphate + H2O = di-trans,octa-cis-undecaprenyl phosphate + phosphate + H(+)</text>
        <dbReference type="Rhea" id="RHEA:28094"/>
        <dbReference type="ChEBI" id="CHEBI:15377"/>
        <dbReference type="ChEBI" id="CHEBI:15378"/>
        <dbReference type="ChEBI" id="CHEBI:43474"/>
        <dbReference type="ChEBI" id="CHEBI:58405"/>
        <dbReference type="ChEBI" id="CHEBI:60392"/>
        <dbReference type="EC" id="3.6.1.27"/>
    </reaction>
</comment>
<feature type="transmembrane region" description="Helical" evidence="10">
    <location>
        <begin position="153"/>
        <end position="171"/>
    </location>
</feature>
<keyword evidence="3" id="KW-1003">Cell membrane</keyword>
<evidence type="ECO:0000256" key="6">
    <source>
        <dbReference type="ARBA" id="ARBA00022989"/>
    </source>
</evidence>
<evidence type="ECO:0000256" key="9">
    <source>
        <dbReference type="ARBA" id="ARBA00047594"/>
    </source>
</evidence>
<evidence type="ECO:0000256" key="3">
    <source>
        <dbReference type="ARBA" id="ARBA00022475"/>
    </source>
</evidence>
<dbReference type="EC" id="3.6.1.27" evidence="2"/>
<evidence type="ECO:0000259" key="11">
    <source>
        <dbReference type="SMART" id="SM00014"/>
    </source>
</evidence>
<dbReference type="InterPro" id="IPR036938">
    <property type="entry name" value="PAP2/HPO_sf"/>
</dbReference>
<accession>A0A1G8K3F5</accession>
<proteinExistence type="predicted"/>
<dbReference type="SUPFAM" id="SSF48317">
    <property type="entry name" value="Acid phosphatase/Vanadium-dependent haloperoxidase"/>
    <property type="match status" value="1"/>
</dbReference>
<organism evidence="12 13">
    <name type="scientific">Ferrimonas sediminum</name>
    <dbReference type="NCBI Taxonomy" id="718193"/>
    <lineage>
        <taxon>Bacteria</taxon>
        <taxon>Pseudomonadati</taxon>
        <taxon>Pseudomonadota</taxon>
        <taxon>Gammaproteobacteria</taxon>
        <taxon>Alteromonadales</taxon>
        <taxon>Ferrimonadaceae</taxon>
        <taxon>Ferrimonas</taxon>
    </lineage>
</organism>
<dbReference type="PANTHER" id="PTHR14969">
    <property type="entry name" value="SPHINGOSINE-1-PHOSPHATE PHOSPHOHYDROLASE"/>
    <property type="match status" value="1"/>
</dbReference>
<keyword evidence="13" id="KW-1185">Reference proteome</keyword>
<evidence type="ECO:0000256" key="10">
    <source>
        <dbReference type="SAM" id="Phobius"/>
    </source>
</evidence>
<feature type="transmembrane region" description="Helical" evidence="10">
    <location>
        <begin position="112"/>
        <end position="141"/>
    </location>
</feature>
<evidence type="ECO:0000313" key="12">
    <source>
        <dbReference type="EMBL" id="SDI37968.1"/>
    </source>
</evidence>
<keyword evidence="6 10" id="KW-1133">Transmembrane helix</keyword>
<comment type="subcellular location">
    <subcellularLocation>
        <location evidence="1">Cell membrane</location>
        <topology evidence="1">Multi-pass membrane protein</topology>
    </subcellularLocation>
</comment>
<gene>
    <name evidence="12" type="ORF">SAMN04488540_101243</name>
</gene>
<evidence type="ECO:0000256" key="4">
    <source>
        <dbReference type="ARBA" id="ARBA00022692"/>
    </source>
</evidence>
<dbReference type="Pfam" id="PF01569">
    <property type="entry name" value="PAP2"/>
    <property type="match status" value="1"/>
</dbReference>
<feature type="transmembrane region" description="Helical" evidence="10">
    <location>
        <begin position="57"/>
        <end position="77"/>
    </location>
</feature>
<evidence type="ECO:0000256" key="5">
    <source>
        <dbReference type="ARBA" id="ARBA00022801"/>
    </source>
</evidence>
<evidence type="ECO:0000256" key="2">
    <source>
        <dbReference type="ARBA" id="ARBA00012374"/>
    </source>
</evidence>
<evidence type="ECO:0000256" key="1">
    <source>
        <dbReference type="ARBA" id="ARBA00004651"/>
    </source>
</evidence>
<keyword evidence="7 10" id="KW-0472">Membrane</keyword>
<dbReference type="EMBL" id="FNEM01000001">
    <property type="protein sequence ID" value="SDI37968.1"/>
    <property type="molecule type" value="Genomic_DNA"/>
</dbReference>
<evidence type="ECO:0000256" key="7">
    <source>
        <dbReference type="ARBA" id="ARBA00023136"/>
    </source>
</evidence>
<dbReference type="PANTHER" id="PTHR14969:SF62">
    <property type="entry name" value="DECAPRENYLPHOSPHORYL-5-PHOSPHORIBOSE PHOSPHATASE RV3807C-RELATED"/>
    <property type="match status" value="1"/>
</dbReference>
<dbReference type="InterPro" id="IPR000326">
    <property type="entry name" value="PAP2/HPO"/>
</dbReference>
<keyword evidence="5" id="KW-0378">Hydrolase</keyword>
<dbReference type="AlphaFoldDB" id="A0A1G8K3F5"/>
<keyword evidence="4 10" id="KW-0812">Transmembrane</keyword>
<reference evidence="13" key="1">
    <citation type="submission" date="2016-10" db="EMBL/GenBank/DDBJ databases">
        <authorList>
            <person name="Varghese N."/>
            <person name="Submissions S."/>
        </authorList>
    </citation>
    <scope>NUCLEOTIDE SEQUENCE [LARGE SCALE GENOMIC DNA]</scope>
    <source>
        <strain evidence="13">DSM 23317</strain>
    </source>
</reference>
<feature type="domain" description="Phosphatidic acid phosphatase type 2/haloperoxidase" evidence="11">
    <location>
        <begin position="58"/>
        <end position="168"/>
    </location>
</feature>
<name>A0A1G8K3F5_9GAMM</name>